<sequence>MPMLIDSAELAGLAAEGALYGIFLCLFCVCSYDLVERRKRLKTQLSWPMALAGILLILLATARFIVDCTNIFVAFIHHDPRSARLAYLQDVKEPLFTTKHCIFITTLLVGDSFVNYRCWVVWGKNFWVVLAPITFSLVSTASGSYTMWAYGHLSDQTIPSEAKWLTVLFSLSLVANALATSLLAYRIWSIDRQLQHVLDTDLGGASKLSPIVRIILESGLINAAYLFVFVITLESGSQGLEIMTNNADISMPFFVVPVGFAPVECQAVPLTGIIFSIVILRVGHQSHGDSFYARNATRSGTISWAVKRRTTAPTITATTIMPQPRGGGQPTTVPLEVFVHDSTVKRYDAQSEEGHSQAKSHSIVNESASELV</sequence>
<keyword evidence="4" id="KW-1185">Reference proteome</keyword>
<evidence type="ECO:0000313" key="4">
    <source>
        <dbReference type="Proteomes" id="UP001215151"/>
    </source>
</evidence>
<evidence type="ECO:0000256" key="1">
    <source>
        <dbReference type="SAM" id="MobiDB-lite"/>
    </source>
</evidence>
<feature type="transmembrane region" description="Helical" evidence="2">
    <location>
        <begin position="126"/>
        <end position="150"/>
    </location>
</feature>
<comment type="caution">
    <text evidence="3">The sequence shown here is derived from an EMBL/GenBank/DDBJ whole genome shotgun (WGS) entry which is preliminary data.</text>
</comment>
<name>A0AAD7TQ21_9APHY</name>
<feature type="transmembrane region" description="Helical" evidence="2">
    <location>
        <begin position="253"/>
        <end position="280"/>
    </location>
</feature>
<gene>
    <name evidence="3" type="ORF">ONZ51_g7671</name>
</gene>
<feature type="transmembrane region" description="Helical" evidence="2">
    <location>
        <begin position="96"/>
        <end position="114"/>
    </location>
</feature>
<dbReference type="AlphaFoldDB" id="A0AAD7TQ21"/>
<feature type="compositionally biased region" description="Polar residues" evidence="1">
    <location>
        <begin position="357"/>
        <end position="372"/>
    </location>
</feature>
<organism evidence="3 4">
    <name type="scientific">Trametes cubensis</name>
    <dbReference type="NCBI Taxonomy" id="1111947"/>
    <lineage>
        <taxon>Eukaryota</taxon>
        <taxon>Fungi</taxon>
        <taxon>Dikarya</taxon>
        <taxon>Basidiomycota</taxon>
        <taxon>Agaricomycotina</taxon>
        <taxon>Agaricomycetes</taxon>
        <taxon>Polyporales</taxon>
        <taxon>Polyporaceae</taxon>
        <taxon>Trametes</taxon>
    </lineage>
</organism>
<proteinExistence type="predicted"/>
<dbReference type="Proteomes" id="UP001215151">
    <property type="component" value="Unassembled WGS sequence"/>
</dbReference>
<dbReference type="EMBL" id="JAPEVG010000211">
    <property type="protein sequence ID" value="KAJ8473737.1"/>
    <property type="molecule type" value="Genomic_DNA"/>
</dbReference>
<feature type="region of interest" description="Disordered" evidence="1">
    <location>
        <begin position="348"/>
        <end position="372"/>
    </location>
</feature>
<feature type="transmembrane region" description="Helical" evidence="2">
    <location>
        <begin position="12"/>
        <end position="35"/>
    </location>
</feature>
<keyword evidence="2" id="KW-0812">Transmembrane</keyword>
<protein>
    <submittedName>
        <fullName evidence="3">Uncharacterized protein</fullName>
    </submittedName>
</protein>
<feature type="transmembrane region" description="Helical" evidence="2">
    <location>
        <begin position="47"/>
        <end position="76"/>
    </location>
</feature>
<evidence type="ECO:0000256" key="2">
    <source>
        <dbReference type="SAM" id="Phobius"/>
    </source>
</evidence>
<evidence type="ECO:0000313" key="3">
    <source>
        <dbReference type="EMBL" id="KAJ8473737.1"/>
    </source>
</evidence>
<feature type="transmembrane region" description="Helical" evidence="2">
    <location>
        <begin position="214"/>
        <end position="233"/>
    </location>
</feature>
<feature type="transmembrane region" description="Helical" evidence="2">
    <location>
        <begin position="162"/>
        <end position="185"/>
    </location>
</feature>
<keyword evidence="2" id="KW-0472">Membrane</keyword>
<accession>A0AAD7TQ21</accession>
<keyword evidence="2" id="KW-1133">Transmembrane helix</keyword>
<reference evidence="3" key="1">
    <citation type="submission" date="2022-11" db="EMBL/GenBank/DDBJ databases">
        <title>Genome Sequence of Cubamyces cubensis.</title>
        <authorList>
            <person name="Buettner E."/>
        </authorList>
    </citation>
    <scope>NUCLEOTIDE SEQUENCE</scope>
    <source>
        <strain evidence="3">MPL-01</strain>
    </source>
</reference>